<keyword evidence="1" id="KW-0472">Membrane</keyword>
<evidence type="ECO:0008006" key="4">
    <source>
        <dbReference type="Google" id="ProtNLM"/>
    </source>
</evidence>
<proteinExistence type="predicted"/>
<evidence type="ECO:0000313" key="3">
    <source>
        <dbReference type="Proteomes" id="UP000253845"/>
    </source>
</evidence>
<evidence type="ECO:0000313" key="2">
    <source>
        <dbReference type="EMBL" id="RDH23854.1"/>
    </source>
</evidence>
<keyword evidence="1" id="KW-0812">Transmembrane</keyword>
<dbReference type="EMBL" id="KZ851903">
    <property type="protein sequence ID" value="RDH23854.1"/>
    <property type="molecule type" value="Genomic_DNA"/>
</dbReference>
<dbReference type="Proteomes" id="UP000253845">
    <property type="component" value="Unassembled WGS sequence"/>
</dbReference>
<keyword evidence="1" id="KW-1133">Transmembrane helix</keyword>
<protein>
    <recommendedName>
        <fullName evidence="4">Transmembrane protein</fullName>
    </recommendedName>
</protein>
<reference evidence="2 3" key="1">
    <citation type="submission" date="2018-07" db="EMBL/GenBank/DDBJ databases">
        <title>Section-level genome sequencing of Aspergillus section Nigri to investigate inter- and intra-species variation.</title>
        <authorList>
            <consortium name="DOE Joint Genome Institute"/>
            <person name="Vesth T.C."/>
            <person name="Nybo J.L."/>
            <person name="Theobald S."/>
            <person name="Frisvad J.C."/>
            <person name="Larsen T.O."/>
            <person name="Nielsen K.F."/>
            <person name="Hoof J.B."/>
            <person name="Brandl J."/>
            <person name="Salamov A."/>
            <person name="Riley R."/>
            <person name="Gladden J.M."/>
            <person name="Phatale P."/>
            <person name="Nielsen M.T."/>
            <person name="Lyhne E.K."/>
            <person name="Kogle M.E."/>
            <person name="Strasser K."/>
            <person name="McDonnell E."/>
            <person name="Barry K."/>
            <person name="Clum A."/>
            <person name="Chen C."/>
            <person name="Nolan M."/>
            <person name="Sandor L."/>
            <person name="Kuo A."/>
            <person name="Lipzen A."/>
            <person name="Hainaut M."/>
            <person name="Drula E."/>
            <person name="Tsang A."/>
            <person name="Magnuson J.K."/>
            <person name="Henrissat B."/>
            <person name="Wiebenga A."/>
            <person name="Simmons B.A."/>
            <person name="Makela M.R."/>
            <person name="De vries R.P."/>
            <person name="Grigoriev I.V."/>
            <person name="Mortensen U.H."/>
            <person name="Baker S.E."/>
            <person name="Andersen M.R."/>
        </authorList>
    </citation>
    <scope>NUCLEOTIDE SEQUENCE [LARGE SCALE GENOMIC DNA]</scope>
    <source>
        <strain evidence="2 3">ATCC 13496</strain>
    </source>
</reference>
<accession>A0A370C7S4</accession>
<gene>
    <name evidence="2" type="ORF">M747DRAFT_134053</name>
</gene>
<name>A0A370C7S4_ASPNG</name>
<evidence type="ECO:0000256" key="1">
    <source>
        <dbReference type="SAM" id="Phobius"/>
    </source>
</evidence>
<dbReference type="VEuPathDB" id="FungiDB:M747DRAFT_134053"/>
<feature type="transmembrane region" description="Helical" evidence="1">
    <location>
        <begin position="72"/>
        <end position="91"/>
    </location>
</feature>
<organism evidence="2 3">
    <name type="scientific">Aspergillus niger ATCC 13496</name>
    <dbReference type="NCBI Taxonomy" id="1353008"/>
    <lineage>
        <taxon>Eukaryota</taxon>
        <taxon>Fungi</taxon>
        <taxon>Dikarya</taxon>
        <taxon>Ascomycota</taxon>
        <taxon>Pezizomycotina</taxon>
        <taxon>Eurotiomycetes</taxon>
        <taxon>Eurotiomycetidae</taxon>
        <taxon>Eurotiales</taxon>
        <taxon>Aspergillaceae</taxon>
        <taxon>Aspergillus</taxon>
        <taxon>Aspergillus subgen. Circumdati</taxon>
    </lineage>
</organism>
<sequence>MHAFLDPMHCTSLSFRSSDPHGPLCFYSFFFTYPYKFLFAVKVDPKGGYDYDTAQAQSVMGFTICLSCHHQLPFSLSLILVIFLIILSIHVQIFGSAVMTRVDTFPFSSE</sequence>
<dbReference type="AlphaFoldDB" id="A0A370C7S4"/>